<sequence length="1771" mass="180451">MATITVSDSTMLGHSPHIARATREILFVDIAVKDYATLVAGVKPGMEVAIVRPQEDGIAQMTAVLASRRNIKAIHIVSHGAPGQIAIANSILSADNLGDYAVQLRCWRRVLAGNADILIYGCQTGLGEEGDKLLDRLAEATGANVAASTTVMGSASLGGNWLLEKSTGNIEASLGFMPDVLAEYAGTLAIFHVTNGNDSGAGSLRQAISDANAAAGADEIRFNGVTAIDLTSAELAISDELTITGETTNITVERNAAAGDFRIFNVTGGVATTFDRLTITNGNTTDNGAGINSNGEVNLTNSTVSGNSSDSDGGGVYTTGQVNLTNSTVSGNSSNRYGGGVRTRGQINLTSSTVSGNYSRRNGAGLYSRNGNITLTDSTVSGNSSNRFAGGVWARNRTITLIDSTVSGNSSRLHIGGTYSRHLNVTDSTVSNNTSGDFGGGLYFTGTGNITNSTISGNSSTNKGGGIYFRNNLTSTNSTISGNSSNRGGGVYSRGGGTANFTNSTISGNSSNNNGGGIFLRGNSGGTTNFINSTIANNTAGTNGGGIHRNGGTVNLNNTIVANNTASTSGNDLSGTFNTVEYSAISDVAGAIITNNDISNLTDTDPLLAPLANNGGNTQTHALLASSPAIDAGSNANATAASLTTDQRGFSRFRGTVDIGAYEAQQEINIQGNSTSIASGDTTPSTTDDTDFGTTNVATGTIVKTFTIENTGTNDDLTLLGSPLVDITGTNAADFSVTALPTSPVTATNSTTFQITFDPSAAGTRTATVSIANNDGDENPYTFSIQGTGDATVPTVTNLVPNLTTIQDSNVGTGTFTLTVDFSETMNTGVNPTISFPTTGEDATNTLTFSSGSWSDSDTYVATYNVADANESISNIDVQITGAEDLAGNTQTASTQADEFSISTLSTIAFSAASYTDNENVGTSTAVTLERTGDTSSSSTVQATITGGTATGGTDYTSSSFPLSVTFNTNETSKTISIPIIDDTVYEPGGDETITFSVASTSNGAIGTQSTTTLNITDNDSQPTVTLGLTDSPLAENEGVATVAATLSNLSSQDVTVNLDFSGTATGSGTDYTASANSIAIAAGSLSGSIALTGVNDTADEPDETIIVDIDTVTNASESGTQQVTATITDDDAAPTISINDVTVNENAGTLTFAVDLSAASGREITVDYATADNTAIAGSDYTSTNGTLTFSAGDTSENITVNITDDSLDEINETFLVNLTNPSNATIADNQGQGTITDDDAAPTISINDVTVDENAGTATFTVNLSAVSGQDITVDYATADNTAIAGSDYTSTNGTLTFSAGDTSENITVNITDDSLDEINETFLVNLTNPSNATIADNQGQGTITDNDAAPTISINDVTVDENAGTATFTVNLSAVSGQEITVDYATADNTAIAGSDYTNTSGTLTFAVGETSQNITVNPIDDTLNEASETFFVDLTNATNAAIADTQGQGTIIDNDRAPTQFFISPNFPLLPAPTTVNHNLICPPLPEFPTVNLPTISPNPDLAGDDNLIGTVDNDILAGSTGSDRIFGLNGSDTLIGGNGSLTPVAPGIDSDLLFGHQGNDILQGSEGNDTIHSGQDNDISFGGKNDDLIYGDLGNDTLAGDNGSDRIFGGTNDAILGDINGQDLLFGGAGNDFLSGNQGNDSLSGGAGNDTGYGGMDNDWLNGDSGDDFLYGDKGDDYLCGGVGNDSLSGGEGQDIFVLSINTGSDLLLDFTEGIDAIGLANGLTFAQLSFTSANNSTIISVGGTAIATLSGVDSSLLGAEDFVTV</sequence>
<dbReference type="Pfam" id="PF03160">
    <property type="entry name" value="Calx-beta"/>
    <property type="match status" value="4"/>
</dbReference>
<dbReference type="InterPro" id="IPR011049">
    <property type="entry name" value="Serralysin-like_metalloprot_C"/>
</dbReference>
<dbReference type="InterPro" id="IPR025592">
    <property type="entry name" value="DUF4347"/>
</dbReference>
<dbReference type="Pfam" id="PF00353">
    <property type="entry name" value="HemolysinCabind"/>
    <property type="match status" value="5"/>
</dbReference>
<dbReference type="InterPro" id="IPR013783">
    <property type="entry name" value="Ig-like_fold"/>
</dbReference>
<evidence type="ECO:0000259" key="6">
    <source>
        <dbReference type="SMART" id="SM00237"/>
    </source>
</evidence>
<feature type="compositionally biased region" description="Low complexity" evidence="5">
    <location>
        <begin position="681"/>
        <end position="693"/>
    </location>
</feature>
<dbReference type="Pfam" id="PF13229">
    <property type="entry name" value="Beta_helix"/>
    <property type="match status" value="1"/>
</dbReference>
<feature type="domain" description="Calx-beta" evidence="6">
    <location>
        <begin position="1124"/>
        <end position="1221"/>
    </location>
</feature>
<evidence type="ECO:0000256" key="2">
    <source>
        <dbReference type="ARBA" id="ARBA00022737"/>
    </source>
</evidence>
<dbReference type="InterPro" id="IPR001343">
    <property type="entry name" value="Hemolysn_Ca-bd"/>
</dbReference>
<dbReference type="InterPro" id="IPR006626">
    <property type="entry name" value="PbH1"/>
</dbReference>
<feature type="region of interest" description="Disordered" evidence="5">
    <location>
        <begin position="288"/>
        <end position="344"/>
    </location>
</feature>
<evidence type="ECO:0000256" key="3">
    <source>
        <dbReference type="ARBA" id="ARBA00022837"/>
    </source>
</evidence>
<accession>A0ABT7BV05</accession>
<dbReference type="NCBIfam" id="NF041518">
    <property type="entry name" value="choice_anch_Q"/>
    <property type="match status" value="1"/>
</dbReference>
<dbReference type="Proteomes" id="UP001232992">
    <property type="component" value="Unassembled WGS sequence"/>
</dbReference>
<feature type="compositionally biased region" description="Polar residues" evidence="5">
    <location>
        <begin position="288"/>
        <end position="299"/>
    </location>
</feature>
<keyword evidence="8" id="KW-1185">Reference proteome</keyword>
<dbReference type="InterPro" id="IPR003644">
    <property type="entry name" value="Calx_beta"/>
</dbReference>
<dbReference type="SUPFAM" id="SSF51126">
    <property type="entry name" value="Pectin lyase-like"/>
    <property type="match status" value="2"/>
</dbReference>
<dbReference type="InterPro" id="IPR038081">
    <property type="entry name" value="CalX-like_sf"/>
</dbReference>
<dbReference type="InterPro" id="IPR051171">
    <property type="entry name" value="CaCA"/>
</dbReference>
<dbReference type="PRINTS" id="PR00313">
    <property type="entry name" value="CABNDNGRPT"/>
</dbReference>
<dbReference type="Gene3D" id="2.60.40.2030">
    <property type="match status" value="5"/>
</dbReference>
<dbReference type="PANTHER" id="PTHR11878">
    <property type="entry name" value="SODIUM/CALCIUM EXCHANGER"/>
    <property type="match status" value="1"/>
</dbReference>
<reference evidence="7 8" key="1">
    <citation type="submission" date="2023-01" db="EMBL/GenBank/DDBJ databases">
        <title>Novel diversity within Roseofilum (Cyanobacteria; Desertifilaceae) from marine benthic mats with descriptions of four novel species.</title>
        <authorList>
            <person name="Wang Y."/>
            <person name="Berthold D.E."/>
            <person name="Hu J."/>
            <person name="Lefler F.W."/>
            <person name="Laughinghouse H.D. IV."/>
        </authorList>
    </citation>
    <scope>NUCLEOTIDE SEQUENCE [LARGE SCALE GENOMIC DNA]</scope>
    <source>
        <strain evidence="7 8">BLCC-M143</strain>
    </source>
</reference>
<feature type="region of interest" description="Disordered" evidence="5">
    <location>
        <begin position="672"/>
        <end position="693"/>
    </location>
</feature>
<dbReference type="InterPro" id="IPR059226">
    <property type="entry name" value="Choice_anch_Q_dom"/>
</dbReference>
<keyword evidence="4" id="KW-0406">Ion transport</keyword>
<dbReference type="InterPro" id="IPR011050">
    <property type="entry name" value="Pectin_lyase_fold/virulence"/>
</dbReference>
<comment type="caution">
    <text evidence="7">The sequence shown here is derived from an EMBL/GenBank/DDBJ whole genome shotgun (WGS) entry which is preliminary data.</text>
</comment>
<gene>
    <name evidence="7" type="ORF">PMH09_07445</name>
</gene>
<dbReference type="InterPro" id="IPR018511">
    <property type="entry name" value="Hemolysin-typ_Ca-bd_CS"/>
</dbReference>
<dbReference type="SMART" id="SM00237">
    <property type="entry name" value="Calx_beta"/>
    <property type="match status" value="5"/>
</dbReference>
<evidence type="ECO:0000313" key="8">
    <source>
        <dbReference type="Proteomes" id="UP001232992"/>
    </source>
</evidence>
<keyword evidence="1" id="KW-0732">Signal</keyword>
<evidence type="ECO:0000256" key="5">
    <source>
        <dbReference type="SAM" id="MobiDB-lite"/>
    </source>
</evidence>
<keyword evidence="4" id="KW-0813">Transport</keyword>
<dbReference type="SMART" id="SM00710">
    <property type="entry name" value="PbH1"/>
    <property type="match status" value="10"/>
</dbReference>
<dbReference type="InterPro" id="IPR039448">
    <property type="entry name" value="Beta_helix"/>
</dbReference>
<organism evidence="7 8">
    <name type="scientific">Roseofilum casamattae BLCC-M143</name>
    <dbReference type="NCBI Taxonomy" id="3022442"/>
    <lineage>
        <taxon>Bacteria</taxon>
        <taxon>Bacillati</taxon>
        <taxon>Cyanobacteriota</taxon>
        <taxon>Cyanophyceae</taxon>
        <taxon>Desertifilales</taxon>
        <taxon>Desertifilaceae</taxon>
        <taxon>Roseofilum</taxon>
        <taxon>Roseofilum casamattae</taxon>
    </lineage>
</organism>
<dbReference type="Pfam" id="PF14252">
    <property type="entry name" value="DUF4347"/>
    <property type="match status" value="1"/>
</dbReference>
<evidence type="ECO:0000313" key="7">
    <source>
        <dbReference type="EMBL" id="MDJ1183026.1"/>
    </source>
</evidence>
<name>A0ABT7BV05_9CYAN</name>
<feature type="compositionally biased region" description="Polar residues" evidence="5">
    <location>
        <begin position="318"/>
        <end position="336"/>
    </location>
</feature>
<dbReference type="Gene3D" id="2.60.40.10">
    <property type="entry name" value="Immunoglobulins"/>
    <property type="match status" value="1"/>
</dbReference>
<dbReference type="SUPFAM" id="SSF51120">
    <property type="entry name" value="beta-Roll"/>
    <property type="match status" value="1"/>
</dbReference>
<dbReference type="SUPFAM" id="SSF141072">
    <property type="entry name" value="CalX-like"/>
    <property type="match status" value="5"/>
</dbReference>
<feature type="domain" description="Calx-beta" evidence="6">
    <location>
        <begin position="1342"/>
        <end position="1439"/>
    </location>
</feature>
<feature type="domain" description="Calx-beta" evidence="6">
    <location>
        <begin position="1233"/>
        <end position="1330"/>
    </location>
</feature>
<evidence type="ECO:0000256" key="4">
    <source>
        <dbReference type="ARBA" id="ARBA00023065"/>
    </source>
</evidence>
<dbReference type="PROSITE" id="PS00330">
    <property type="entry name" value="HEMOLYSIN_CALCIUM"/>
    <property type="match status" value="2"/>
</dbReference>
<dbReference type="NCBIfam" id="NF012200">
    <property type="entry name" value="choice_anch_D"/>
    <property type="match status" value="1"/>
</dbReference>
<dbReference type="EMBL" id="JAQOSQ010000005">
    <property type="protein sequence ID" value="MDJ1183026.1"/>
    <property type="molecule type" value="Genomic_DNA"/>
</dbReference>
<protein>
    <submittedName>
        <fullName evidence="7">Calx-beta domain-containing protein</fullName>
    </submittedName>
</protein>
<feature type="domain" description="Calx-beta" evidence="6">
    <location>
        <begin position="1014"/>
        <end position="1111"/>
    </location>
</feature>
<feature type="compositionally biased region" description="Low complexity" evidence="5">
    <location>
        <begin position="300"/>
        <end position="311"/>
    </location>
</feature>
<evidence type="ECO:0000256" key="1">
    <source>
        <dbReference type="ARBA" id="ARBA00022729"/>
    </source>
</evidence>
<proteinExistence type="predicted"/>
<dbReference type="Gene3D" id="2.150.10.10">
    <property type="entry name" value="Serralysin-like metalloprotease, C-terminal"/>
    <property type="match status" value="3"/>
</dbReference>
<feature type="domain" description="Calx-beta" evidence="6">
    <location>
        <begin position="895"/>
        <end position="999"/>
    </location>
</feature>
<dbReference type="PANTHER" id="PTHR11878:SF65">
    <property type="entry name" value="NA_CA-EXCHANGE PROTEIN, ISOFORM G"/>
    <property type="match status" value="1"/>
</dbReference>
<keyword evidence="3" id="KW-0106">Calcium</keyword>
<dbReference type="RefSeq" id="WP_283757680.1">
    <property type="nucleotide sequence ID" value="NZ_JAQOSQ010000005.1"/>
</dbReference>
<keyword evidence="2" id="KW-0677">Repeat</keyword>